<sequence>MTDFRNSPFEAQLHTNFVPSDAECEQIRADLVPRLLQLELLNERIRELSAERDKLQADIDSHTALISYPRRLPVDIVREIFVACLPTNRNAVMSTQEAPLLISRICSAWREIALTTPSLWASIHVPIDFILSHPVERILALRHWLQLSGALPISLALTPGTHPFAPQFADVLHDSAARWGNVEFRTLTFEVLSALATVQTPLLESITVIGHGEFLRHHARQLLLFSAPSLRRLHLHSLGTENLEDFFLDLPFCWNNLAHLSLISSGNPGHPSESGLSPGTVLKLLRQCPLLVSLIFFPANRNDRADTSLSTSISLPFLESFILLDPCMWDLQTIGQLLQKLVTPELRQLHIQTEISSDNHHPLLSAIENIPLLETLFIHRSSFTEPAILQALRTLPDLTKLTVSNNKTWYWGQALDQEALQLWDPQRLIVLLTPRESGSTLCPRLQELAIHCDSMPSTVATESFIRKRAGLGSGFRRLEVRWQEPKDAELFSDEAIQEFRSQGVEVDLIFPSQYSISEPNQPMRVTPWTGLPWGTHWH</sequence>
<organism evidence="2 3">
    <name type="scientific">Roridomyces roridus</name>
    <dbReference type="NCBI Taxonomy" id="1738132"/>
    <lineage>
        <taxon>Eukaryota</taxon>
        <taxon>Fungi</taxon>
        <taxon>Dikarya</taxon>
        <taxon>Basidiomycota</taxon>
        <taxon>Agaricomycotina</taxon>
        <taxon>Agaricomycetes</taxon>
        <taxon>Agaricomycetidae</taxon>
        <taxon>Agaricales</taxon>
        <taxon>Marasmiineae</taxon>
        <taxon>Mycenaceae</taxon>
        <taxon>Roridomyces</taxon>
    </lineage>
</organism>
<gene>
    <name evidence="2" type="ORF">FB45DRAFT_820989</name>
</gene>
<reference evidence="2" key="1">
    <citation type="submission" date="2023-03" db="EMBL/GenBank/DDBJ databases">
        <title>Massive genome expansion in bonnet fungi (Mycena s.s.) driven by repeated elements and novel gene families across ecological guilds.</title>
        <authorList>
            <consortium name="Lawrence Berkeley National Laboratory"/>
            <person name="Harder C.B."/>
            <person name="Miyauchi S."/>
            <person name="Viragh M."/>
            <person name="Kuo A."/>
            <person name="Thoen E."/>
            <person name="Andreopoulos B."/>
            <person name="Lu D."/>
            <person name="Skrede I."/>
            <person name="Drula E."/>
            <person name="Henrissat B."/>
            <person name="Morin E."/>
            <person name="Kohler A."/>
            <person name="Barry K."/>
            <person name="LaButti K."/>
            <person name="Morin E."/>
            <person name="Salamov A."/>
            <person name="Lipzen A."/>
            <person name="Mereny Z."/>
            <person name="Hegedus B."/>
            <person name="Baldrian P."/>
            <person name="Stursova M."/>
            <person name="Weitz H."/>
            <person name="Taylor A."/>
            <person name="Grigoriev I.V."/>
            <person name="Nagy L.G."/>
            <person name="Martin F."/>
            <person name="Kauserud H."/>
        </authorList>
    </citation>
    <scope>NUCLEOTIDE SEQUENCE</scope>
    <source>
        <strain evidence="2">9284</strain>
    </source>
</reference>
<name>A0AAD7CDX8_9AGAR</name>
<comment type="caution">
    <text evidence="2">The sequence shown here is derived from an EMBL/GenBank/DDBJ whole genome shotgun (WGS) entry which is preliminary data.</text>
</comment>
<dbReference type="SUPFAM" id="SSF52047">
    <property type="entry name" value="RNI-like"/>
    <property type="match status" value="1"/>
</dbReference>
<evidence type="ECO:0008006" key="4">
    <source>
        <dbReference type="Google" id="ProtNLM"/>
    </source>
</evidence>
<evidence type="ECO:0000313" key="3">
    <source>
        <dbReference type="Proteomes" id="UP001221142"/>
    </source>
</evidence>
<dbReference type="Proteomes" id="UP001221142">
    <property type="component" value="Unassembled WGS sequence"/>
</dbReference>
<keyword evidence="1" id="KW-0175">Coiled coil</keyword>
<feature type="coiled-coil region" evidence="1">
    <location>
        <begin position="38"/>
        <end position="65"/>
    </location>
</feature>
<keyword evidence="3" id="KW-1185">Reference proteome</keyword>
<dbReference type="Gene3D" id="3.80.10.10">
    <property type="entry name" value="Ribonuclease Inhibitor"/>
    <property type="match status" value="1"/>
</dbReference>
<evidence type="ECO:0000256" key="1">
    <source>
        <dbReference type="SAM" id="Coils"/>
    </source>
</evidence>
<accession>A0AAD7CDX8</accession>
<dbReference type="EMBL" id="JARKIF010000002">
    <property type="protein sequence ID" value="KAJ7646527.1"/>
    <property type="molecule type" value="Genomic_DNA"/>
</dbReference>
<dbReference type="InterPro" id="IPR032675">
    <property type="entry name" value="LRR_dom_sf"/>
</dbReference>
<proteinExistence type="predicted"/>
<protein>
    <recommendedName>
        <fullName evidence="4">F-box domain-containing protein</fullName>
    </recommendedName>
</protein>
<dbReference type="AlphaFoldDB" id="A0AAD7CDX8"/>
<evidence type="ECO:0000313" key="2">
    <source>
        <dbReference type="EMBL" id="KAJ7646527.1"/>
    </source>
</evidence>